<keyword evidence="2" id="KW-1185">Reference proteome</keyword>
<accession>A0A6H5GJH0</accession>
<reference evidence="1 2" key="1">
    <citation type="submission" date="2020-02" db="EMBL/GenBank/DDBJ databases">
        <authorList>
            <person name="Ferguson B K."/>
        </authorList>
    </citation>
    <scope>NUCLEOTIDE SEQUENCE [LARGE SCALE GENOMIC DNA]</scope>
</reference>
<proteinExistence type="predicted"/>
<name>A0A6H5GJH0_9HEMI</name>
<dbReference type="EMBL" id="CADCXU010014441">
    <property type="protein sequence ID" value="CAB0004094.1"/>
    <property type="molecule type" value="Genomic_DNA"/>
</dbReference>
<gene>
    <name evidence="1" type="ORF">NTEN_LOCUS9571</name>
</gene>
<organism evidence="1 2">
    <name type="scientific">Nesidiocoris tenuis</name>
    <dbReference type="NCBI Taxonomy" id="355587"/>
    <lineage>
        <taxon>Eukaryota</taxon>
        <taxon>Metazoa</taxon>
        <taxon>Ecdysozoa</taxon>
        <taxon>Arthropoda</taxon>
        <taxon>Hexapoda</taxon>
        <taxon>Insecta</taxon>
        <taxon>Pterygota</taxon>
        <taxon>Neoptera</taxon>
        <taxon>Paraneoptera</taxon>
        <taxon>Hemiptera</taxon>
        <taxon>Heteroptera</taxon>
        <taxon>Panheteroptera</taxon>
        <taxon>Cimicomorpha</taxon>
        <taxon>Miridae</taxon>
        <taxon>Dicyphina</taxon>
        <taxon>Nesidiocoris</taxon>
    </lineage>
</organism>
<evidence type="ECO:0000313" key="1">
    <source>
        <dbReference type="EMBL" id="CAB0004094.1"/>
    </source>
</evidence>
<sequence>MFIDSSALLGFGRCTFPKRKKHCEARKIQTFRPAGQKMFNSESDFVWNIKTSVAQFETRTTIWVRLKTIWWHGSWNRLLLLLLPLRTLRTIRKISNFLGQVRKLAANQISLRRTKRTCEPSILAE</sequence>
<evidence type="ECO:0000313" key="2">
    <source>
        <dbReference type="Proteomes" id="UP000479000"/>
    </source>
</evidence>
<protein>
    <submittedName>
        <fullName evidence="1">Uncharacterized protein</fullName>
    </submittedName>
</protein>
<dbReference type="AlphaFoldDB" id="A0A6H5GJH0"/>
<dbReference type="Proteomes" id="UP000479000">
    <property type="component" value="Unassembled WGS sequence"/>
</dbReference>